<accession>A0A9W4DPF1</accession>
<organism evidence="3 4">
    <name type="scientific">Actinacidiphila cocklensis</name>
    <dbReference type="NCBI Taxonomy" id="887465"/>
    <lineage>
        <taxon>Bacteria</taxon>
        <taxon>Bacillati</taxon>
        <taxon>Actinomycetota</taxon>
        <taxon>Actinomycetes</taxon>
        <taxon>Kitasatosporales</taxon>
        <taxon>Streptomycetaceae</taxon>
        <taxon>Actinacidiphila</taxon>
    </lineage>
</organism>
<sequence length="157" mass="17154">MPWYFNLPDTRFDSSWRNLTDPDKFAGAHGLHTIYPSSPYYLVQHRTPGQSPGECEWNGPSWPFQTSQVLTGLANLLNDHFALQNVAYHGHRVSVVYDRVGSRYRSGLTGLSIWIDGEPSVSGGPLTGARVDISRATEVPAPRVADTSAGSTAPAAR</sequence>
<name>A0A9W4DPF1_9ACTN</name>
<dbReference type="RefSeq" id="WP_422665134.1">
    <property type="nucleotide sequence ID" value="NZ_CAJSLV010000002.1"/>
</dbReference>
<dbReference type="InterPro" id="IPR008928">
    <property type="entry name" value="6-hairpin_glycosidase_sf"/>
</dbReference>
<protein>
    <recommendedName>
        <fullName evidence="2">Mannosylglycerate hydrolase MGH1-like glycoside hydrolase domain-containing protein</fullName>
    </recommendedName>
</protein>
<evidence type="ECO:0000256" key="1">
    <source>
        <dbReference type="SAM" id="MobiDB-lite"/>
    </source>
</evidence>
<dbReference type="SUPFAM" id="SSF48208">
    <property type="entry name" value="Six-hairpin glycosidases"/>
    <property type="match status" value="1"/>
</dbReference>
<comment type="caution">
    <text evidence="3">The sequence shown here is derived from an EMBL/GenBank/DDBJ whole genome shotgun (WGS) entry which is preliminary data.</text>
</comment>
<dbReference type="GO" id="GO:0005975">
    <property type="term" value="P:carbohydrate metabolic process"/>
    <property type="evidence" value="ECO:0007669"/>
    <property type="project" value="InterPro"/>
</dbReference>
<feature type="region of interest" description="Disordered" evidence="1">
    <location>
        <begin position="137"/>
        <end position="157"/>
    </location>
</feature>
<dbReference type="Gene3D" id="1.50.10.10">
    <property type="match status" value="1"/>
</dbReference>
<dbReference type="InterPro" id="IPR012341">
    <property type="entry name" value="6hp_glycosidase-like_sf"/>
</dbReference>
<evidence type="ECO:0000259" key="2">
    <source>
        <dbReference type="Pfam" id="PF22422"/>
    </source>
</evidence>
<evidence type="ECO:0000313" key="3">
    <source>
        <dbReference type="EMBL" id="CAG6391131.1"/>
    </source>
</evidence>
<evidence type="ECO:0000313" key="4">
    <source>
        <dbReference type="Proteomes" id="UP001152519"/>
    </source>
</evidence>
<dbReference type="Pfam" id="PF22422">
    <property type="entry name" value="MGH1-like_GH"/>
    <property type="match status" value="1"/>
</dbReference>
<proteinExistence type="predicted"/>
<reference evidence="3" key="1">
    <citation type="submission" date="2021-05" db="EMBL/GenBank/DDBJ databases">
        <authorList>
            <person name="Arsene-Ploetze F."/>
        </authorList>
    </citation>
    <scope>NUCLEOTIDE SEQUENCE</scope>
    <source>
        <strain evidence="3">DSM 42138</strain>
    </source>
</reference>
<dbReference type="AlphaFoldDB" id="A0A9W4DPF1"/>
<keyword evidence="4" id="KW-1185">Reference proteome</keyword>
<dbReference type="EMBL" id="CAJSLV010000002">
    <property type="protein sequence ID" value="CAG6391131.1"/>
    <property type="molecule type" value="Genomic_DNA"/>
</dbReference>
<dbReference type="InterPro" id="IPR054491">
    <property type="entry name" value="MGH1-like_GH"/>
</dbReference>
<feature type="domain" description="Mannosylglycerate hydrolase MGH1-like glycoside hydrolase" evidence="2">
    <location>
        <begin position="1"/>
        <end position="83"/>
    </location>
</feature>
<gene>
    <name evidence="3" type="ORF">SCOCK_100197</name>
</gene>
<dbReference type="Proteomes" id="UP001152519">
    <property type="component" value="Unassembled WGS sequence"/>
</dbReference>